<dbReference type="RefSeq" id="WP_088712042.1">
    <property type="nucleotide sequence ID" value="NZ_NFZT01000001.1"/>
</dbReference>
<accession>A0A219B568</accession>
<organism evidence="2 3">
    <name type="scientific">Pacificimonas flava</name>
    <dbReference type="NCBI Taxonomy" id="1234595"/>
    <lineage>
        <taxon>Bacteria</taxon>
        <taxon>Pseudomonadati</taxon>
        <taxon>Pseudomonadota</taxon>
        <taxon>Alphaproteobacteria</taxon>
        <taxon>Sphingomonadales</taxon>
        <taxon>Sphingosinicellaceae</taxon>
        <taxon>Pacificimonas</taxon>
    </lineage>
</organism>
<evidence type="ECO:0000313" key="2">
    <source>
        <dbReference type="EMBL" id="OWV33256.1"/>
    </source>
</evidence>
<comment type="caution">
    <text evidence="2">The sequence shown here is derived from an EMBL/GenBank/DDBJ whole genome shotgun (WGS) entry which is preliminary data.</text>
</comment>
<keyword evidence="3" id="KW-1185">Reference proteome</keyword>
<feature type="region of interest" description="Disordered" evidence="1">
    <location>
        <begin position="113"/>
        <end position="147"/>
    </location>
</feature>
<protein>
    <submittedName>
        <fullName evidence="2">Uncharacterized protein</fullName>
    </submittedName>
</protein>
<gene>
    <name evidence="2" type="ORF">B5C34_07145</name>
</gene>
<proteinExistence type="predicted"/>
<dbReference type="Proteomes" id="UP000198462">
    <property type="component" value="Unassembled WGS sequence"/>
</dbReference>
<evidence type="ECO:0000256" key="1">
    <source>
        <dbReference type="SAM" id="MobiDB-lite"/>
    </source>
</evidence>
<dbReference type="AlphaFoldDB" id="A0A219B568"/>
<dbReference type="EMBL" id="NFZT01000001">
    <property type="protein sequence ID" value="OWV33256.1"/>
    <property type="molecule type" value="Genomic_DNA"/>
</dbReference>
<evidence type="ECO:0000313" key="3">
    <source>
        <dbReference type="Proteomes" id="UP000198462"/>
    </source>
</evidence>
<name>A0A219B568_9SPHN</name>
<reference evidence="3" key="1">
    <citation type="submission" date="2017-05" db="EMBL/GenBank/DDBJ databases">
        <authorList>
            <person name="Lin X."/>
        </authorList>
    </citation>
    <scope>NUCLEOTIDE SEQUENCE [LARGE SCALE GENOMIC DNA]</scope>
    <source>
        <strain evidence="3">JLT2012</strain>
    </source>
</reference>
<feature type="compositionally biased region" description="Basic and acidic residues" evidence="1">
    <location>
        <begin position="116"/>
        <end position="126"/>
    </location>
</feature>
<sequence>MPEPARNGNVKWGRVGAVVGGVLIASLAWNAFDDDEGFNISIGDDDEVVAREITDSDIEEVEQIVERIVGSDRAEAVADRMREERSVQTRLEADGLTDAEREEFDEAFEEAMEALEEAREEIRSELESDGSQLSEEDRERLLQQLEL</sequence>